<evidence type="ECO:0000259" key="2">
    <source>
        <dbReference type="Pfam" id="PF16976"/>
    </source>
</evidence>
<comment type="caution">
    <text evidence="3">The sequence shown here is derived from an EMBL/GenBank/DDBJ whole genome shotgun (WGS) entry which is preliminary data.</text>
</comment>
<organism evidence="3 4">
    <name type="scientific">Rhizobium lusitanum</name>
    <dbReference type="NCBI Taxonomy" id="293958"/>
    <lineage>
        <taxon>Bacteria</taxon>
        <taxon>Pseudomonadati</taxon>
        <taxon>Pseudomonadota</taxon>
        <taxon>Alphaproteobacteria</taxon>
        <taxon>Hyphomicrobiales</taxon>
        <taxon>Rhizobiaceae</taxon>
        <taxon>Rhizobium/Agrobacterium group</taxon>
        <taxon>Rhizobium</taxon>
    </lineage>
</organism>
<dbReference type="InterPro" id="IPR031571">
    <property type="entry name" value="RcpC_dom"/>
</dbReference>
<dbReference type="EMBL" id="JACHBG010000011">
    <property type="protein sequence ID" value="MBB6487052.1"/>
    <property type="molecule type" value="Genomic_DNA"/>
</dbReference>
<feature type="domain" description="Flp pilus assembly protein RcpC/CpaB" evidence="2">
    <location>
        <begin position="110"/>
        <end position="151"/>
    </location>
</feature>
<dbReference type="Proteomes" id="UP000565576">
    <property type="component" value="Unassembled WGS sequence"/>
</dbReference>
<dbReference type="InterPro" id="IPR017592">
    <property type="entry name" value="Pilus_assmbl_Flp-typ_CpaB"/>
</dbReference>
<proteinExistence type="predicted"/>
<keyword evidence="1" id="KW-0812">Transmembrane</keyword>
<reference evidence="3 4" key="1">
    <citation type="submission" date="2020-08" db="EMBL/GenBank/DDBJ databases">
        <title>Genomic Encyclopedia of Type Strains, Phase IV (KMG-V): Genome sequencing to study the core and pangenomes of soil and plant-associated prokaryotes.</title>
        <authorList>
            <person name="Whitman W."/>
        </authorList>
    </citation>
    <scope>NUCLEOTIDE SEQUENCE [LARGE SCALE GENOMIC DNA]</scope>
    <source>
        <strain evidence="3 4">SEMIA 4060</strain>
    </source>
</reference>
<evidence type="ECO:0000313" key="4">
    <source>
        <dbReference type="Proteomes" id="UP000565576"/>
    </source>
</evidence>
<keyword evidence="1" id="KW-0472">Membrane</keyword>
<feature type="domain" description="Flp pilus assembly protein RcpC/CpaB" evidence="2">
    <location>
        <begin position="211"/>
        <end position="278"/>
    </location>
</feature>
<feature type="transmembrane region" description="Helical" evidence="1">
    <location>
        <begin position="5"/>
        <end position="22"/>
    </location>
</feature>
<evidence type="ECO:0000313" key="3">
    <source>
        <dbReference type="EMBL" id="MBB6487052.1"/>
    </source>
</evidence>
<keyword evidence="1" id="KW-1133">Transmembrane helix</keyword>
<sequence length="296" mass="31778">MNWKLIAAVVVGIVTAALLYFWTESIKNQQTAYAFIRLLPDKKVTRGQPITPDMLGDPVMLPSGFGALQNLAIPAAGAYQEWLKDRTAAVDIPAGSVLLFQYFDDADGGRLTKMITPGKRALTLPVDAAQAVGHFVEPGSHVDILGTVDEPVQPVAPTVTAPQPAETPATATPRNPVDQLLKTYLAQNPDAAQDDIQTYKKQSEDFKLGISSRTRVVTRTFLQNVKVLAVGTATTAQGAVTTGGNTYTNVTVEVSPSEAEMLIFAMGQANGRLNLALRNPGDSTIEQMPSINWTKM</sequence>
<dbReference type="NCBIfam" id="TIGR03177">
    <property type="entry name" value="pilus_cpaB"/>
    <property type="match status" value="1"/>
</dbReference>
<dbReference type="Pfam" id="PF16976">
    <property type="entry name" value="RcpC"/>
    <property type="match status" value="2"/>
</dbReference>
<name>A0A7X0IW41_9HYPH</name>
<dbReference type="RefSeq" id="WP_184707554.1">
    <property type="nucleotide sequence ID" value="NZ_JACHBG010000011.1"/>
</dbReference>
<gene>
    <name evidence="3" type="ORF">GGD46_004352</name>
</gene>
<protein>
    <submittedName>
        <fullName evidence="3">Flp pilus assembly protein CpaB</fullName>
    </submittedName>
</protein>
<accession>A0A7X0IW41</accession>
<evidence type="ECO:0000256" key="1">
    <source>
        <dbReference type="SAM" id="Phobius"/>
    </source>
</evidence>
<dbReference type="AlphaFoldDB" id="A0A7X0IW41"/>